<dbReference type="EMBL" id="UINC01008242">
    <property type="protein sequence ID" value="SVA37131.1"/>
    <property type="molecule type" value="Genomic_DNA"/>
</dbReference>
<organism evidence="3">
    <name type="scientific">marine metagenome</name>
    <dbReference type="NCBI Taxonomy" id="408172"/>
    <lineage>
        <taxon>unclassified sequences</taxon>
        <taxon>metagenomes</taxon>
        <taxon>ecological metagenomes</taxon>
    </lineage>
</organism>
<evidence type="ECO:0000256" key="1">
    <source>
        <dbReference type="SAM" id="Phobius"/>
    </source>
</evidence>
<dbReference type="AlphaFoldDB" id="A0A381VAV6"/>
<accession>A0A381VAV6</accession>
<gene>
    <name evidence="3" type="ORF">METZ01_LOCUS89985</name>
</gene>
<reference evidence="3" key="1">
    <citation type="submission" date="2018-05" db="EMBL/GenBank/DDBJ databases">
        <authorList>
            <person name="Lanie J.A."/>
            <person name="Ng W.-L."/>
            <person name="Kazmierczak K.M."/>
            <person name="Andrzejewski T.M."/>
            <person name="Davidsen T.M."/>
            <person name="Wayne K.J."/>
            <person name="Tettelin H."/>
            <person name="Glass J.I."/>
            <person name="Rusch D."/>
            <person name="Podicherti R."/>
            <person name="Tsui H.-C.T."/>
            <person name="Winkler M.E."/>
        </authorList>
    </citation>
    <scope>NUCLEOTIDE SEQUENCE</scope>
</reference>
<name>A0A381VAV6_9ZZZZ</name>
<proteinExistence type="predicted"/>
<keyword evidence="1" id="KW-1133">Transmembrane helix</keyword>
<dbReference type="Pfam" id="PF23983">
    <property type="entry name" value="P11_C"/>
    <property type="match status" value="1"/>
</dbReference>
<keyword evidence="1" id="KW-0812">Transmembrane</keyword>
<evidence type="ECO:0000259" key="2">
    <source>
        <dbReference type="Pfam" id="PF23983"/>
    </source>
</evidence>
<keyword evidence="1" id="KW-0472">Membrane</keyword>
<evidence type="ECO:0000313" key="3">
    <source>
        <dbReference type="EMBL" id="SVA37131.1"/>
    </source>
</evidence>
<sequence>MNTSNILKIALIVGIAVILIYLIQKCGKIDLPIINDGELEEDAEIVEPFAEVAETEKPVAETQKDKTLAEGIAARKQLKASELLPKDGDANAWAKVNPKGKGSLAFKNFIEAGYHLGINTVGQSLRNANLQIRSEPSNPQVPVSIWMNSTISPDSNRRDFEVGCKST</sequence>
<feature type="domain" description="Minor capsid protein P11 C-terminal conserved region" evidence="2">
    <location>
        <begin position="78"/>
        <end position="161"/>
    </location>
</feature>
<protein>
    <recommendedName>
        <fullName evidence="2">Minor capsid protein P11 C-terminal conserved region domain-containing protein</fullName>
    </recommendedName>
</protein>
<feature type="transmembrane region" description="Helical" evidence="1">
    <location>
        <begin position="6"/>
        <end position="23"/>
    </location>
</feature>
<dbReference type="InterPro" id="IPR055730">
    <property type="entry name" value="P11_C"/>
</dbReference>